<gene>
    <name evidence="1" type="ORF">F5876DRAFT_77878</name>
</gene>
<dbReference type="EMBL" id="MU795165">
    <property type="protein sequence ID" value="KAJ3809316.1"/>
    <property type="molecule type" value="Genomic_DNA"/>
</dbReference>
<sequence length="973" mass="104757">MDKAIIAPYSEERPSRVKSRQHPLLRAALAFSLLVACGYASLFTAYTASRGADTRVKVPINAHEIIRKCAHLNDIPGPPPNFGSRKESDRYVPETKPTWIKNATIWTGNIDGLEVILEGDLFLDKGIIKAVGKVPAQILNAYDHDYLSVIDANGSWVSPGIVDIHSHLGDYSSPKLRGSDDTNSRRGLVQPWLRSLDSLNTHDDAYHLSIAGGVTTSVILPGSANAIGGQAFVIKLRPTEERSPSSMLLEPPFTFNGSGIEEVQPPRWRQLKQACGENPSRFYSGTRMDTIWAYRQGYEEARKLKVKQDAYCEKAAAKQWDGLGDFPEDLQWEALVDVLRGKVKIQNHCYEAVDLDGIVRLTNEFKFPIAAFHHAHETYLVPELLKKAYGTVPTQYVSLTTGVYEMSGHTPAVALFATNARYKRESYRGSEFAPRILADNGIQVVMKSDHPVLNSRFLMFEAQQAHYFGLASNLALASVTSTPAQIMGQDHRIGYIRKGFDADVVLWDSHPLAVGATPKQVFIDGIAQLKKPFSSSKPDLLQRAPETPDFDEETKAALEHDGLPPLEPKESISDVVIFQNFDSLFLDMGNGVEQIFTAENYVGESQIAVVRNGKLSCIGTTDVCIASVNVDSRTVDLQGGSLAPGLISYGSPLGLVHIAGEESTQDGEVFDGLIDKLPTILGGNTAVIRAVDGLQFATRDALLAYRSGVTTGVTAPCSSGLLAGLSTAFNTGAAHKLIEGAVVQDEVALHVSLSLSSSVSVSTQIATLRRLLLGGGAKGDLEVQITKVLEGKIPLVISVHSADIMASLIQLKAEVTKETGSAIQMTFAGASEAHLLAKEISAAGVGVIFSPARSFPFFWDMRRILPGPPLTQHSAVSTLLANNVTVGVGVNFDESWAVRNTRFDVSWASLEAGGEISKAGAIALASSNLEKLLGLASGIVSSNLIATTGGTVLDFESKVIAVASAKRGVVDLF</sequence>
<organism evidence="1 2">
    <name type="scientific">Lentinula aff. lateritia</name>
    <dbReference type="NCBI Taxonomy" id="2804960"/>
    <lineage>
        <taxon>Eukaryota</taxon>
        <taxon>Fungi</taxon>
        <taxon>Dikarya</taxon>
        <taxon>Basidiomycota</taxon>
        <taxon>Agaricomycotina</taxon>
        <taxon>Agaricomycetes</taxon>
        <taxon>Agaricomycetidae</taxon>
        <taxon>Agaricales</taxon>
        <taxon>Marasmiineae</taxon>
        <taxon>Omphalotaceae</taxon>
        <taxon>Lentinula</taxon>
    </lineage>
</organism>
<evidence type="ECO:0000313" key="2">
    <source>
        <dbReference type="Proteomes" id="UP001163835"/>
    </source>
</evidence>
<comment type="caution">
    <text evidence="1">The sequence shown here is derived from an EMBL/GenBank/DDBJ whole genome shotgun (WGS) entry which is preliminary data.</text>
</comment>
<accession>A0ACC1TY92</accession>
<keyword evidence="2" id="KW-1185">Reference proteome</keyword>
<reference evidence="1" key="1">
    <citation type="submission" date="2022-09" db="EMBL/GenBank/DDBJ databases">
        <title>A Global Phylogenomic Analysis of the Shiitake Genus Lentinula.</title>
        <authorList>
            <consortium name="DOE Joint Genome Institute"/>
            <person name="Sierra-Patev S."/>
            <person name="Min B."/>
            <person name="Naranjo-Ortiz M."/>
            <person name="Looney B."/>
            <person name="Konkel Z."/>
            <person name="Slot J.C."/>
            <person name="Sakamoto Y."/>
            <person name="Steenwyk J.L."/>
            <person name="Rokas A."/>
            <person name="Carro J."/>
            <person name="Camarero S."/>
            <person name="Ferreira P."/>
            <person name="Molpeceres G."/>
            <person name="Ruiz-Duenas F.J."/>
            <person name="Serrano A."/>
            <person name="Henrissat B."/>
            <person name="Drula E."/>
            <person name="Hughes K.W."/>
            <person name="Mata J.L."/>
            <person name="Ishikawa N.K."/>
            <person name="Vargas-Isla R."/>
            <person name="Ushijima S."/>
            <person name="Smith C.A."/>
            <person name="Ahrendt S."/>
            <person name="Andreopoulos W."/>
            <person name="He G."/>
            <person name="Labutti K."/>
            <person name="Lipzen A."/>
            <person name="Ng V."/>
            <person name="Riley R."/>
            <person name="Sandor L."/>
            <person name="Barry K."/>
            <person name="Martinez A.T."/>
            <person name="Xiao Y."/>
            <person name="Gibbons J.G."/>
            <person name="Terashima K."/>
            <person name="Grigoriev I.V."/>
            <person name="Hibbett D.S."/>
        </authorList>
    </citation>
    <scope>NUCLEOTIDE SEQUENCE</scope>
    <source>
        <strain evidence="1">TMI1499</strain>
    </source>
</reference>
<name>A0ACC1TY92_9AGAR</name>
<evidence type="ECO:0000313" key="1">
    <source>
        <dbReference type="EMBL" id="KAJ3809316.1"/>
    </source>
</evidence>
<proteinExistence type="predicted"/>
<dbReference type="Proteomes" id="UP001163835">
    <property type="component" value="Unassembled WGS sequence"/>
</dbReference>
<protein>
    <submittedName>
        <fullName evidence="1">Carbohydrate esterase family 9 protein</fullName>
    </submittedName>
</protein>